<name>A0A067SCD5_GALM3</name>
<feature type="compositionally biased region" description="Pro residues" evidence="1">
    <location>
        <begin position="10"/>
        <end position="20"/>
    </location>
</feature>
<dbReference type="AlphaFoldDB" id="A0A067SCD5"/>
<proteinExistence type="predicted"/>
<evidence type="ECO:0000256" key="1">
    <source>
        <dbReference type="SAM" id="MobiDB-lite"/>
    </source>
</evidence>
<evidence type="ECO:0000313" key="3">
    <source>
        <dbReference type="Proteomes" id="UP000027222"/>
    </source>
</evidence>
<organism evidence="2 3">
    <name type="scientific">Galerina marginata (strain CBS 339.88)</name>
    <dbReference type="NCBI Taxonomy" id="685588"/>
    <lineage>
        <taxon>Eukaryota</taxon>
        <taxon>Fungi</taxon>
        <taxon>Dikarya</taxon>
        <taxon>Basidiomycota</taxon>
        <taxon>Agaricomycotina</taxon>
        <taxon>Agaricomycetes</taxon>
        <taxon>Agaricomycetidae</taxon>
        <taxon>Agaricales</taxon>
        <taxon>Agaricineae</taxon>
        <taxon>Strophariaceae</taxon>
        <taxon>Galerina</taxon>
    </lineage>
</organism>
<dbReference type="Proteomes" id="UP000027222">
    <property type="component" value="Unassembled WGS sequence"/>
</dbReference>
<evidence type="ECO:0000313" key="2">
    <source>
        <dbReference type="EMBL" id="KDR68541.1"/>
    </source>
</evidence>
<sequence length="90" mass="10309">MHGVAFTRLPPYPNPNPNPQPLRVRTASPVVDVVQHYLRRPNSNPIHTIHRLPPGHPPFILPVIRRKAPTSSPSKNPKFQAFFAFFLRLF</sequence>
<dbReference type="EMBL" id="KL142407">
    <property type="protein sequence ID" value="KDR68541.1"/>
    <property type="molecule type" value="Genomic_DNA"/>
</dbReference>
<accession>A0A067SCD5</accession>
<protein>
    <submittedName>
        <fullName evidence="2">Uncharacterized protein</fullName>
    </submittedName>
</protein>
<dbReference type="HOGENOM" id="CLU_2441007_0_0_1"/>
<reference evidence="3" key="1">
    <citation type="journal article" date="2014" name="Proc. Natl. Acad. Sci. U.S.A.">
        <title>Extensive sampling of basidiomycete genomes demonstrates inadequacy of the white-rot/brown-rot paradigm for wood decay fungi.</title>
        <authorList>
            <person name="Riley R."/>
            <person name="Salamov A.A."/>
            <person name="Brown D.W."/>
            <person name="Nagy L.G."/>
            <person name="Floudas D."/>
            <person name="Held B.W."/>
            <person name="Levasseur A."/>
            <person name="Lombard V."/>
            <person name="Morin E."/>
            <person name="Otillar R."/>
            <person name="Lindquist E.A."/>
            <person name="Sun H."/>
            <person name="LaButti K.M."/>
            <person name="Schmutz J."/>
            <person name="Jabbour D."/>
            <person name="Luo H."/>
            <person name="Baker S.E."/>
            <person name="Pisabarro A.G."/>
            <person name="Walton J.D."/>
            <person name="Blanchette R.A."/>
            <person name="Henrissat B."/>
            <person name="Martin F."/>
            <person name="Cullen D."/>
            <person name="Hibbett D.S."/>
            <person name="Grigoriev I.V."/>
        </authorList>
    </citation>
    <scope>NUCLEOTIDE SEQUENCE [LARGE SCALE GENOMIC DNA]</scope>
    <source>
        <strain evidence="3">CBS 339.88</strain>
    </source>
</reference>
<feature type="region of interest" description="Disordered" evidence="1">
    <location>
        <begin position="1"/>
        <end position="23"/>
    </location>
</feature>
<keyword evidence="3" id="KW-1185">Reference proteome</keyword>
<gene>
    <name evidence="2" type="ORF">GALMADRAFT_231194</name>
</gene>